<sequence>MSINEMANNVVTQGAQRISSVLSSQLEMNKPKRILGIPVLYSQIQQKTFRPTRLSLARGCSSMECYPRCITETVSPQLEMNKLKGISIEESCLLKPNEKIFQSTGLSYSSS</sequence>
<gene>
    <name evidence="1" type="ORF">CEXT_18621</name>
</gene>
<comment type="caution">
    <text evidence="1">The sequence shown here is derived from an EMBL/GenBank/DDBJ whole genome shotgun (WGS) entry which is preliminary data.</text>
</comment>
<evidence type="ECO:0000313" key="1">
    <source>
        <dbReference type="EMBL" id="GIY02851.1"/>
    </source>
</evidence>
<reference evidence="1 2" key="1">
    <citation type="submission" date="2021-06" db="EMBL/GenBank/DDBJ databases">
        <title>Caerostris extrusa draft genome.</title>
        <authorList>
            <person name="Kono N."/>
            <person name="Arakawa K."/>
        </authorList>
    </citation>
    <scope>NUCLEOTIDE SEQUENCE [LARGE SCALE GENOMIC DNA]</scope>
</reference>
<dbReference type="EMBL" id="BPLR01005512">
    <property type="protein sequence ID" value="GIY02851.1"/>
    <property type="molecule type" value="Genomic_DNA"/>
</dbReference>
<organism evidence="1 2">
    <name type="scientific">Caerostris extrusa</name>
    <name type="common">Bark spider</name>
    <name type="synonym">Caerostris bankana</name>
    <dbReference type="NCBI Taxonomy" id="172846"/>
    <lineage>
        <taxon>Eukaryota</taxon>
        <taxon>Metazoa</taxon>
        <taxon>Ecdysozoa</taxon>
        <taxon>Arthropoda</taxon>
        <taxon>Chelicerata</taxon>
        <taxon>Arachnida</taxon>
        <taxon>Araneae</taxon>
        <taxon>Araneomorphae</taxon>
        <taxon>Entelegynae</taxon>
        <taxon>Araneoidea</taxon>
        <taxon>Araneidae</taxon>
        <taxon>Caerostris</taxon>
    </lineage>
</organism>
<name>A0AAV4Q144_CAEEX</name>
<keyword evidence="2" id="KW-1185">Reference proteome</keyword>
<protein>
    <submittedName>
        <fullName evidence="1">Uncharacterized protein</fullName>
    </submittedName>
</protein>
<proteinExistence type="predicted"/>
<dbReference type="AlphaFoldDB" id="A0AAV4Q144"/>
<accession>A0AAV4Q144</accession>
<evidence type="ECO:0000313" key="2">
    <source>
        <dbReference type="Proteomes" id="UP001054945"/>
    </source>
</evidence>
<dbReference type="Proteomes" id="UP001054945">
    <property type="component" value="Unassembled WGS sequence"/>
</dbReference>